<dbReference type="InterPro" id="IPR048300">
    <property type="entry name" value="TACO1_YebC-like_2nd/3rd_dom"/>
</dbReference>
<dbReference type="HAMAP" id="MF_00693">
    <property type="entry name" value="Transcrip_reg_TACO1"/>
    <property type="match status" value="1"/>
</dbReference>
<dbReference type="NCBIfam" id="NF001030">
    <property type="entry name" value="PRK00110.1"/>
    <property type="match status" value="1"/>
</dbReference>
<dbReference type="RefSeq" id="WP_095605784.1">
    <property type="nucleotide sequence ID" value="NZ_NSKE01000003.1"/>
</dbReference>
<dbReference type="NCBIfam" id="NF009044">
    <property type="entry name" value="PRK12378.1"/>
    <property type="match status" value="1"/>
</dbReference>
<dbReference type="NCBIfam" id="TIGR01033">
    <property type="entry name" value="YebC/PmpR family DNA-binding transcriptional regulator"/>
    <property type="match status" value="1"/>
</dbReference>
<evidence type="ECO:0000256" key="2">
    <source>
        <dbReference type="ARBA" id="ARBA00022490"/>
    </source>
</evidence>
<dbReference type="InterPro" id="IPR029072">
    <property type="entry name" value="YebC-like"/>
</dbReference>
<evidence type="ECO:0000256" key="7">
    <source>
        <dbReference type="SAM" id="MobiDB-lite"/>
    </source>
</evidence>
<accession>A0A2A2GDD0</accession>
<dbReference type="AlphaFoldDB" id="A0A2A2GDD0"/>
<feature type="domain" description="TACO1/YebC-like N-terminal" evidence="9">
    <location>
        <begin position="5"/>
        <end position="76"/>
    </location>
</feature>
<evidence type="ECO:0000256" key="3">
    <source>
        <dbReference type="ARBA" id="ARBA00023015"/>
    </source>
</evidence>
<evidence type="ECO:0000259" key="9">
    <source>
        <dbReference type="Pfam" id="PF20772"/>
    </source>
</evidence>
<dbReference type="SUPFAM" id="SSF75625">
    <property type="entry name" value="YebC-like"/>
    <property type="match status" value="1"/>
</dbReference>
<dbReference type="Gene3D" id="3.30.70.980">
    <property type="match status" value="2"/>
</dbReference>
<evidence type="ECO:0000313" key="11">
    <source>
        <dbReference type="Proteomes" id="UP000218831"/>
    </source>
</evidence>
<dbReference type="GO" id="GO:0003677">
    <property type="term" value="F:DNA binding"/>
    <property type="evidence" value="ECO:0007669"/>
    <property type="project" value="UniProtKB-UniRule"/>
</dbReference>
<comment type="subcellular location">
    <subcellularLocation>
        <location evidence="6">Cytoplasm</location>
    </subcellularLocation>
</comment>
<dbReference type="InterPro" id="IPR049083">
    <property type="entry name" value="TACO1_YebC_N"/>
</dbReference>
<evidence type="ECO:0000256" key="1">
    <source>
        <dbReference type="ARBA" id="ARBA00008724"/>
    </source>
</evidence>
<evidence type="ECO:0000256" key="4">
    <source>
        <dbReference type="ARBA" id="ARBA00023125"/>
    </source>
</evidence>
<dbReference type="Pfam" id="PF01709">
    <property type="entry name" value="Transcrip_reg"/>
    <property type="match status" value="1"/>
</dbReference>
<dbReference type="InterPro" id="IPR017856">
    <property type="entry name" value="Integrase-like_N"/>
</dbReference>
<organism evidence="10 11">
    <name type="scientific">Fodinibius salipaludis</name>
    <dbReference type="NCBI Taxonomy" id="2032627"/>
    <lineage>
        <taxon>Bacteria</taxon>
        <taxon>Pseudomonadati</taxon>
        <taxon>Balneolota</taxon>
        <taxon>Balneolia</taxon>
        <taxon>Balneolales</taxon>
        <taxon>Balneolaceae</taxon>
        <taxon>Fodinibius</taxon>
    </lineage>
</organism>
<evidence type="ECO:0000313" key="10">
    <source>
        <dbReference type="EMBL" id="PAU94917.1"/>
    </source>
</evidence>
<protein>
    <recommendedName>
        <fullName evidence="6">Probable transcriptional regulatory protein CK503_05460</fullName>
    </recommendedName>
</protein>
<sequence>MAGHSKWSNIKHKKKKEDKKRNKIFNKHLREISVAAREGGGDPEMNPRLDTAINNAKSDNVPKDNIERAIKKGTGELDEGDGKYEDATYEGYGPGGIAYFIEVTTNNYNRTVGEIRHIFSSHGGNLGTDGSVGYLFEQKGMIRIKKEDQDHEIDEEEFMLQAIDAGAEDIDTDGKVLNVTTGRESMYEVNDKLEEMDYDIESAELIRIPMTEVKVETDVAESNFKLMEKFEDNDDVSNVFTNMKMDDETLAIAEEMD</sequence>
<dbReference type="InterPro" id="IPR002876">
    <property type="entry name" value="Transcrip_reg_TACO1-like"/>
</dbReference>
<evidence type="ECO:0000256" key="6">
    <source>
        <dbReference type="HAMAP-Rule" id="MF_00693"/>
    </source>
</evidence>
<reference evidence="10 11" key="1">
    <citation type="submission" date="2017-08" db="EMBL/GenBank/DDBJ databases">
        <title>Aliifodinibius alkalisoli sp. nov., isolated from saline alkaline soil.</title>
        <authorList>
            <person name="Liu D."/>
            <person name="Zhang G."/>
        </authorList>
    </citation>
    <scope>NUCLEOTIDE SEQUENCE [LARGE SCALE GENOMIC DNA]</scope>
    <source>
        <strain evidence="10 11">WN023</strain>
    </source>
</reference>
<evidence type="ECO:0000256" key="5">
    <source>
        <dbReference type="ARBA" id="ARBA00023163"/>
    </source>
</evidence>
<dbReference type="Proteomes" id="UP000218831">
    <property type="component" value="Unassembled WGS sequence"/>
</dbReference>
<comment type="similarity">
    <text evidence="1 6">Belongs to the TACO1 family.</text>
</comment>
<dbReference type="EMBL" id="NSKE01000003">
    <property type="protein sequence ID" value="PAU94917.1"/>
    <property type="molecule type" value="Genomic_DNA"/>
</dbReference>
<proteinExistence type="inferred from homology"/>
<dbReference type="FunFam" id="1.10.10.200:FF:000002">
    <property type="entry name" value="Probable transcriptional regulatory protein CLM62_37755"/>
    <property type="match status" value="1"/>
</dbReference>
<feature type="domain" description="TACO1/YebC-like second and third" evidence="8">
    <location>
        <begin position="84"/>
        <end position="243"/>
    </location>
</feature>
<gene>
    <name evidence="10" type="ORF">CK503_05460</name>
</gene>
<dbReference type="PANTHER" id="PTHR12532:SF6">
    <property type="entry name" value="TRANSCRIPTIONAL REGULATORY PROTEIN YEBC-RELATED"/>
    <property type="match status" value="1"/>
</dbReference>
<dbReference type="GO" id="GO:0006355">
    <property type="term" value="P:regulation of DNA-templated transcription"/>
    <property type="evidence" value="ECO:0007669"/>
    <property type="project" value="UniProtKB-UniRule"/>
</dbReference>
<feature type="region of interest" description="Disordered" evidence="7">
    <location>
        <begin position="1"/>
        <end position="26"/>
    </location>
</feature>
<dbReference type="GO" id="GO:0005829">
    <property type="term" value="C:cytosol"/>
    <property type="evidence" value="ECO:0007669"/>
    <property type="project" value="TreeGrafter"/>
</dbReference>
<keyword evidence="2 6" id="KW-0963">Cytoplasm</keyword>
<dbReference type="OrthoDB" id="9781053at2"/>
<dbReference type="PANTHER" id="PTHR12532">
    <property type="entry name" value="TRANSLATIONAL ACTIVATOR OF CYTOCHROME C OXIDASE 1"/>
    <property type="match status" value="1"/>
</dbReference>
<dbReference type="Gene3D" id="1.10.10.200">
    <property type="match status" value="1"/>
</dbReference>
<feature type="compositionally biased region" description="Basic residues" evidence="7">
    <location>
        <begin position="9"/>
        <end position="26"/>
    </location>
</feature>
<name>A0A2A2GDD0_9BACT</name>
<dbReference type="InterPro" id="IPR026564">
    <property type="entry name" value="Transcrip_reg_TACO1-like_dom3"/>
</dbReference>
<evidence type="ECO:0000259" key="8">
    <source>
        <dbReference type="Pfam" id="PF01709"/>
    </source>
</evidence>
<keyword evidence="11" id="KW-1185">Reference proteome</keyword>
<keyword evidence="4 6" id="KW-0238">DNA-binding</keyword>
<comment type="caution">
    <text evidence="10">The sequence shown here is derived from an EMBL/GenBank/DDBJ whole genome shotgun (WGS) entry which is preliminary data.</text>
</comment>
<keyword evidence="5 6" id="KW-0804">Transcription</keyword>
<keyword evidence="3 6" id="KW-0805">Transcription regulation</keyword>
<dbReference type="Pfam" id="PF20772">
    <property type="entry name" value="TACO1_YebC_N"/>
    <property type="match status" value="1"/>
</dbReference>